<comment type="caution">
    <text evidence="1">The sequence shown here is derived from an EMBL/GenBank/DDBJ whole genome shotgun (WGS) entry which is preliminary data.</text>
</comment>
<sequence length="58" mass="6645">MNMQAILEESNKDSFLASFDHEYVVSSSYQSTNIIKYSGSQSTSKVWNYFDKDDTSGY</sequence>
<protein>
    <submittedName>
        <fullName evidence="1">24543_t:CDS:1</fullName>
    </submittedName>
</protein>
<name>A0A9N9JR31_9GLOM</name>
<gene>
    <name evidence="1" type="ORF">DERYTH_LOCUS21248</name>
</gene>
<organism evidence="1 2">
    <name type="scientific">Dentiscutata erythropus</name>
    <dbReference type="NCBI Taxonomy" id="1348616"/>
    <lineage>
        <taxon>Eukaryota</taxon>
        <taxon>Fungi</taxon>
        <taxon>Fungi incertae sedis</taxon>
        <taxon>Mucoromycota</taxon>
        <taxon>Glomeromycotina</taxon>
        <taxon>Glomeromycetes</taxon>
        <taxon>Diversisporales</taxon>
        <taxon>Gigasporaceae</taxon>
        <taxon>Dentiscutata</taxon>
    </lineage>
</organism>
<dbReference type="Proteomes" id="UP000789405">
    <property type="component" value="Unassembled WGS sequence"/>
</dbReference>
<accession>A0A9N9JR31</accession>
<reference evidence="1" key="1">
    <citation type="submission" date="2021-06" db="EMBL/GenBank/DDBJ databases">
        <authorList>
            <person name="Kallberg Y."/>
            <person name="Tangrot J."/>
            <person name="Rosling A."/>
        </authorList>
    </citation>
    <scope>NUCLEOTIDE SEQUENCE</scope>
    <source>
        <strain evidence="1">MA453B</strain>
    </source>
</reference>
<proteinExistence type="predicted"/>
<keyword evidence="2" id="KW-1185">Reference proteome</keyword>
<dbReference type="AlphaFoldDB" id="A0A9N9JR31"/>
<evidence type="ECO:0000313" key="1">
    <source>
        <dbReference type="EMBL" id="CAG8790154.1"/>
    </source>
</evidence>
<evidence type="ECO:0000313" key="2">
    <source>
        <dbReference type="Proteomes" id="UP000789405"/>
    </source>
</evidence>
<dbReference type="EMBL" id="CAJVPY010026705">
    <property type="protein sequence ID" value="CAG8790154.1"/>
    <property type="molecule type" value="Genomic_DNA"/>
</dbReference>
<dbReference type="OrthoDB" id="10429651at2759"/>
<feature type="non-terminal residue" evidence="1">
    <location>
        <position position="58"/>
    </location>
</feature>